<dbReference type="InterPro" id="IPR000192">
    <property type="entry name" value="Aminotrans_V_dom"/>
</dbReference>
<dbReference type="InterPro" id="IPR015422">
    <property type="entry name" value="PyrdxlP-dep_Trfase_small"/>
</dbReference>
<evidence type="ECO:0000256" key="2">
    <source>
        <dbReference type="ARBA" id="ARBA00012134"/>
    </source>
</evidence>
<keyword evidence="3" id="KW-0663">Pyridoxal phosphate</keyword>
<dbReference type="Pfam" id="PF00266">
    <property type="entry name" value="Aminotran_5"/>
    <property type="match status" value="1"/>
</dbReference>
<dbReference type="EMBL" id="QRDP01000004">
    <property type="protein sequence ID" value="RED15279.1"/>
    <property type="molecule type" value="Genomic_DNA"/>
</dbReference>
<accession>A0A3D9FBT7</accession>
<evidence type="ECO:0000259" key="6">
    <source>
        <dbReference type="Pfam" id="PF00266"/>
    </source>
</evidence>
<dbReference type="SUPFAM" id="SSF53383">
    <property type="entry name" value="PLP-dependent transferases"/>
    <property type="match status" value="1"/>
</dbReference>
<name>A0A3D9FBT7_9SPHN</name>
<feature type="domain" description="Aminotransferase class V" evidence="6">
    <location>
        <begin position="173"/>
        <end position="300"/>
    </location>
</feature>
<dbReference type="EC" id="1.4.4.2" evidence="2"/>
<dbReference type="NCBIfam" id="NF003346">
    <property type="entry name" value="PRK04366.1"/>
    <property type="match status" value="1"/>
</dbReference>
<dbReference type="FunFam" id="3.40.640.10:FF:000224">
    <property type="entry name" value="Probable glycine dehydrogenase (decarboxylating) subunit 2"/>
    <property type="match status" value="1"/>
</dbReference>
<organism evidence="8 9">
    <name type="scientific">Parasphingopyxis lamellibrachiae</name>
    <dbReference type="NCBI Taxonomy" id="680125"/>
    <lineage>
        <taxon>Bacteria</taxon>
        <taxon>Pseudomonadati</taxon>
        <taxon>Pseudomonadota</taxon>
        <taxon>Alphaproteobacteria</taxon>
        <taxon>Sphingomonadales</taxon>
        <taxon>Sphingomonadaceae</taxon>
        <taxon>Parasphingopyxis</taxon>
    </lineage>
</organism>
<dbReference type="Pfam" id="PF21478">
    <property type="entry name" value="GcvP2_C"/>
    <property type="match status" value="1"/>
</dbReference>
<evidence type="ECO:0000256" key="4">
    <source>
        <dbReference type="ARBA" id="ARBA00023002"/>
    </source>
</evidence>
<dbReference type="OrthoDB" id="9801272at2"/>
<dbReference type="Gene3D" id="3.90.1150.10">
    <property type="entry name" value="Aspartate Aminotransferase, domain 1"/>
    <property type="match status" value="1"/>
</dbReference>
<reference evidence="8 9" key="1">
    <citation type="submission" date="2018-07" db="EMBL/GenBank/DDBJ databases">
        <title>Genomic Encyclopedia of Type Strains, Phase IV (KMG-IV): sequencing the most valuable type-strain genomes for metagenomic binning, comparative biology and taxonomic classification.</title>
        <authorList>
            <person name="Goeker M."/>
        </authorList>
    </citation>
    <scope>NUCLEOTIDE SEQUENCE [LARGE SCALE GENOMIC DNA]</scope>
    <source>
        <strain evidence="8 9">DSM 26725</strain>
    </source>
</reference>
<dbReference type="Gene3D" id="3.40.640.10">
    <property type="entry name" value="Type I PLP-dependent aspartate aminotransferase-like (Major domain)"/>
    <property type="match status" value="1"/>
</dbReference>
<comment type="caution">
    <text evidence="8">The sequence shown here is derived from an EMBL/GenBank/DDBJ whole genome shotgun (WGS) entry which is preliminary data.</text>
</comment>
<dbReference type="GO" id="GO:0016594">
    <property type="term" value="F:glycine binding"/>
    <property type="evidence" value="ECO:0007669"/>
    <property type="project" value="TreeGrafter"/>
</dbReference>
<evidence type="ECO:0000256" key="3">
    <source>
        <dbReference type="ARBA" id="ARBA00022898"/>
    </source>
</evidence>
<dbReference type="GO" id="GO:0030170">
    <property type="term" value="F:pyridoxal phosphate binding"/>
    <property type="evidence" value="ECO:0007669"/>
    <property type="project" value="TreeGrafter"/>
</dbReference>
<dbReference type="AlphaFoldDB" id="A0A3D9FBT7"/>
<gene>
    <name evidence="8" type="ORF">DFR46_0266</name>
</gene>
<keyword evidence="4" id="KW-0560">Oxidoreductase</keyword>
<dbReference type="InterPro" id="IPR020581">
    <property type="entry name" value="GDC_P"/>
</dbReference>
<comment type="catalytic activity">
    <reaction evidence="5">
        <text>N(6)-[(R)-lipoyl]-L-lysyl-[glycine-cleavage complex H protein] + glycine + H(+) = N(6)-[(R)-S(8)-aminomethyldihydrolipoyl]-L-lysyl-[glycine-cleavage complex H protein] + CO2</text>
        <dbReference type="Rhea" id="RHEA:24304"/>
        <dbReference type="Rhea" id="RHEA-COMP:10494"/>
        <dbReference type="Rhea" id="RHEA-COMP:10495"/>
        <dbReference type="ChEBI" id="CHEBI:15378"/>
        <dbReference type="ChEBI" id="CHEBI:16526"/>
        <dbReference type="ChEBI" id="CHEBI:57305"/>
        <dbReference type="ChEBI" id="CHEBI:83099"/>
        <dbReference type="ChEBI" id="CHEBI:83143"/>
        <dbReference type="EC" id="1.4.4.2"/>
    </reaction>
</comment>
<dbReference type="PANTHER" id="PTHR11773:SF1">
    <property type="entry name" value="GLYCINE DEHYDROGENASE (DECARBOXYLATING), MITOCHONDRIAL"/>
    <property type="match status" value="1"/>
</dbReference>
<feature type="domain" description="Glycine dehydrogenase C-terminal" evidence="7">
    <location>
        <begin position="380"/>
        <end position="478"/>
    </location>
</feature>
<evidence type="ECO:0000256" key="1">
    <source>
        <dbReference type="ARBA" id="ARBA00003788"/>
    </source>
</evidence>
<dbReference type="Gene3D" id="6.20.440.10">
    <property type="match status" value="1"/>
</dbReference>
<comment type="function">
    <text evidence="1">The glycine cleavage system catalyzes the degradation of glycine. The P protein binds the alpha-amino group of glycine through its pyridoxal phosphate cofactor; CO(2) is released and the remaining methylamine moiety is then transferred to the lipoamide cofactor of the H protein.</text>
</comment>
<evidence type="ECO:0000313" key="8">
    <source>
        <dbReference type="EMBL" id="RED15279.1"/>
    </source>
</evidence>
<dbReference type="GO" id="GO:0019464">
    <property type="term" value="P:glycine decarboxylation via glycine cleavage system"/>
    <property type="evidence" value="ECO:0007669"/>
    <property type="project" value="TreeGrafter"/>
</dbReference>
<keyword evidence="9" id="KW-1185">Reference proteome</keyword>
<proteinExistence type="predicted"/>
<evidence type="ECO:0000259" key="7">
    <source>
        <dbReference type="Pfam" id="PF21478"/>
    </source>
</evidence>
<dbReference type="PANTHER" id="PTHR11773">
    <property type="entry name" value="GLYCINE DEHYDROGENASE, DECARBOXYLATING"/>
    <property type="match status" value="1"/>
</dbReference>
<evidence type="ECO:0000256" key="5">
    <source>
        <dbReference type="ARBA" id="ARBA00049026"/>
    </source>
</evidence>
<dbReference type="Proteomes" id="UP000256310">
    <property type="component" value="Unassembled WGS sequence"/>
</dbReference>
<dbReference type="GO" id="GO:0005829">
    <property type="term" value="C:cytosol"/>
    <property type="evidence" value="ECO:0007669"/>
    <property type="project" value="TreeGrafter"/>
</dbReference>
<sequence>MNMNSEGRPTRPEPADAVAESWTGNKALMLEEALIFEIGTTASTGVDVETPPAVRSRLGGLDRNREIGLAGLSEPQAVRHYTRLSRQNYAIDLGLFPLGSCTMKHNPRLNEKVARMPGFADIHPLQPVDTVGGAFELIHTLGEWLCKLTGMPAVAMSPKAGAHGELCGVLAIRSALEARGDAREVILVPESAHGTNPATAAFAGYKVEDIPATPEGRVDLAALEARLGPDVAGVMITNPNTCGLFEPDMKRISDAVHAAGGLVYCDGANFNAIVGRVRPGDLGIDAMHINLHKTFSTPHGGGGPGSGPVVFSEALAPFAPLPFVEKQGDHYILIEEETAEDHHASSFGRMVAFHGQMGMFTRALAYMMSHGADGLKQVAEDAVLNANYILRSLDDVLEAPFGKGGPCMHEALFSDKGFAEGFTTLDLAKALIDEGYHPMTMYFPLVVHGAMLIEPTETESKETLDQFIGALRSIVARAKAGDPSMHQAPFHAPRRRLDETAAARKPVLVWKEPEQAEAAE</sequence>
<evidence type="ECO:0000313" key="9">
    <source>
        <dbReference type="Proteomes" id="UP000256310"/>
    </source>
</evidence>
<protein>
    <recommendedName>
        <fullName evidence="2">glycine dehydrogenase (aminomethyl-transferring)</fullName>
        <ecNumber evidence="2">1.4.4.2</ecNumber>
    </recommendedName>
</protein>
<dbReference type="GO" id="GO:0005960">
    <property type="term" value="C:glycine cleavage complex"/>
    <property type="evidence" value="ECO:0007669"/>
    <property type="project" value="TreeGrafter"/>
</dbReference>
<dbReference type="InterPro" id="IPR015424">
    <property type="entry name" value="PyrdxlP-dep_Trfase"/>
</dbReference>
<dbReference type="InterPro" id="IPR015421">
    <property type="entry name" value="PyrdxlP-dep_Trfase_major"/>
</dbReference>
<dbReference type="GO" id="GO:0004375">
    <property type="term" value="F:glycine dehydrogenase (decarboxylating) activity"/>
    <property type="evidence" value="ECO:0007669"/>
    <property type="project" value="UniProtKB-EC"/>
</dbReference>
<dbReference type="InterPro" id="IPR049316">
    <property type="entry name" value="GDC-P_C"/>
</dbReference>
<dbReference type="RefSeq" id="WP_116234820.1">
    <property type="nucleotide sequence ID" value="NZ_QRDP01000004.1"/>
</dbReference>